<evidence type="ECO:0000313" key="3">
    <source>
        <dbReference type="Proteomes" id="UP001197328"/>
    </source>
</evidence>
<proteinExistence type="predicted"/>
<accession>A0ABQ7S187</accession>
<feature type="region of interest" description="Disordered" evidence="1">
    <location>
        <begin position="279"/>
        <end position="307"/>
    </location>
</feature>
<sequence length="354" mass="41169">MMWRYLWSRNEVAVNVPRYQGGEDEDSVDLQIKSLMYMFERLKVYNFAPFIKISDSGKLSFDWLSKPDAPLHPDVIINDKLDSVYNIQSFKKILLDDPYRILIDYCKNKFRSYLILSDNPKEFPELPEFMAPDFHFTILKANSSDKDYIDVLVNKSDIYKEHNISQQVKIDIAREIIYAQRTCSNEKNFNKNDRAKIIRLYVQKLAFHIQVERIYKATLKSKEQVLRSTRVPLSNACRPRGFKTHRSVVNLQIAQPLKSTNRNTLRAKPSMSIMKLDNVYSESTQESDSSDTLISSGTSETGSDDSLDTLFPVVGMRSSKCFTEEEKSFTYEQSKLAVRIRVERERAHLKKSHA</sequence>
<evidence type="ECO:0000256" key="1">
    <source>
        <dbReference type="SAM" id="MobiDB-lite"/>
    </source>
</evidence>
<dbReference type="EMBL" id="JAHLVD010000003">
    <property type="protein sequence ID" value="KAG7851114.1"/>
    <property type="molecule type" value="Genomic_DNA"/>
</dbReference>
<dbReference type="Proteomes" id="UP001197328">
    <property type="component" value="Unassembled WGS sequence"/>
</dbReference>
<protein>
    <submittedName>
        <fullName evidence="2">Uncharacterized protein</fullName>
    </submittedName>
</protein>
<dbReference type="Pfam" id="PF17235">
    <property type="entry name" value="STD1"/>
    <property type="match status" value="1"/>
</dbReference>
<organism evidence="2 3">
    <name type="scientific">Pichia angusta</name>
    <name type="common">Yeast</name>
    <name type="synonym">Hansenula polymorpha</name>
    <dbReference type="NCBI Taxonomy" id="870730"/>
    <lineage>
        <taxon>Eukaryota</taxon>
        <taxon>Fungi</taxon>
        <taxon>Dikarya</taxon>
        <taxon>Ascomycota</taxon>
        <taxon>Saccharomycotina</taxon>
        <taxon>Pichiomycetes</taxon>
        <taxon>Pichiales</taxon>
        <taxon>Pichiaceae</taxon>
        <taxon>Ogataea</taxon>
    </lineage>
</organism>
<evidence type="ECO:0000313" key="2">
    <source>
        <dbReference type="EMBL" id="KAG7851114.1"/>
    </source>
</evidence>
<comment type="caution">
    <text evidence="2">The sequence shown here is derived from an EMBL/GenBank/DDBJ whole genome shotgun (WGS) entry which is preliminary data.</text>
</comment>
<reference evidence="2 3" key="1">
    <citation type="journal article" date="2021" name="G3 (Bethesda)">
        <title>Genomic diversity, chromosomal rearrangements, and interspecies hybridization in the ogataea polymorpha species complex.</title>
        <authorList>
            <person name="Hanson S.J."/>
            <person name="Cinneide E.O."/>
            <person name="Salzberg L.I."/>
            <person name="Wolfe K.H."/>
            <person name="McGowan J."/>
            <person name="Fitzpatrick D.A."/>
            <person name="Matlin K."/>
        </authorList>
    </citation>
    <scope>NUCLEOTIDE SEQUENCE [LARGE SCALE GENOMIC DNA]</scope>
    <source>
        <strain evidence="2">51-138</strain>
    </source>
</reference>
<name>A0ABQ7S187_PICAN</name>
<gene>
    <name evidence="2" type="ORF">KL940_001691</name>
</gene>
<keyword evidence="3" id="KW-1185">Reference proteome</keyword>
<feature type="compositionally biased region" description="Low complexity" evidence="1">
    <location>
        <begin position="281"/>
        <end position="301"/>
    </location>
</feature>
<dbReference type="InterPro" id="IPR035189">
    <property type="entry name" value="Std1/Mth1"/>
</dbReference>